<feature type="compositionally biased region" description="Basic and acidic residues" evidence="3">
    <location>
        <begin position="247"/>
        <end position="260"/>
    </location>
</feature>
<dbReference type="CDD" id="cd00590">
    <property type="entry name" value="RRM_SF"/>
    <property type="match status" value="2"/>
</dbReference>
<dbReference type="SUPFAM" id="SSF54928">
    <property type="entry name" value="RNA-binding domain, RBD"/>
    <property type="match status" value="3"/>
</dbReference>
<dbReference type="InterPro" id="IPR035979">
    <property type="entry name" value="RBD_domain_sf"/>
</dbReference>
<evidence type="ECO:0000313" key="5">
    <source>
        <dbReference type="EMBL" id="TFJ84456.1"/>
    </source>
</evidence>
<feature type="compositionally biased region" description="Acidic residues" evidence="3">
    <location>
        <begin position="65"/>
        <end position="79"/>
    </location>
</feature>
<dbReference type="PANTHER" id="PTHR21245">
    <property type="entry name" value="HETEROGENEOUS NUCLEAR RIBONUCLEOPROTEIN"/>
    <property type="match status" value="1"/>
</dbReference>
<name>A0A4D9CZJ0_9STRA</name>
<evidence type="ECO:0000256" key="1">
    <source>
        <dbReference type="ARBA" id="ARBA00022884"/>
    </source>
</evidence>
<feature type="compositionally biased region" description="Gly residues" evidence="3">
    <location>
        <begin position="507"/>
        <end position="525"/>
    </location>
</feature>
<dbReference type="Pfam" id="PF00076">
    <property type="entry name" value="RRM_1"/>
    <property type="match status" value="2"/>
</dbReference>
<keyword evidence="6" id="KW-1185">Reference proteome</keyword>
<feature type="compositionally biased region" description="Acidic residues" evidence="3">
    <location>
        <begin position="261"/>
        <end position="279"/>
    </location>
</feature>
<reference evidence="5 6" key="1">
    <citation type="submission" date="2019-01" db="EMBL/GenBank/DDBJ databases">
        <title>Nuclear Genome Assembly of the Microalgal Biofuel strain Nannochloropsis salina CCMP1776.</title>
        <authorList>
            <person name="Hovde B."/>
        </authorList>
    </citation>
    <scope>NUCLEOTIDE SEQUENCE [LARGE SCALE GENOMIC DNA]</scope>
    <source>
        <strain evidence="5 6">CCMP1776</strain>
    </source>
</reference>
<dbReference type="Proteomes" id="UP000355283">
    <property type="component" value="Unassembled WGS sequence"/>
</dbReference>
<dbReference type="GO" id="GO:0003723">
    <property type="term" value="F:RNA binding"/>
    <property type="evidence" value="ECO:0007669"/>
    <property type="project" value="UniProtKB-UniRule"/>
</dbReference>
<feature type="region of interest" description="Disordered" evidence="3">
    <location>
        <begin position="470"/>
        <end position="629"/>
    </location>
</feature>
<evidence type="ECO:0000259" key="4">
    <source>
        <dbReference type="PROSITE" id="PS50102"/>
    </source>
</evidence>
<feature type="compositionally biased region" description="Low complexity" evidence="3">
    <location>
        <begin position="555"/>
        <end position="574"/>
    </location>
</feature>
<feature type="domain" description="RRM" evidence="4">
    <location>
        <begin position="390"/>
        <end position="475"/>
    </location>
</feature>
<dbReference type="InterPro" id="IPR012677">
    <property type="entry name" value="Nucleotide-bd_a/b_plait_sf"/>
</dbReference>
<dbReference type="AlphaFoldDB" id="A0A4D9CZJ0"/>
<dbReference type="InterPro" id="IPR000504">
    <property type="entry name" value="RRM_dom"/>
</dbReference>
<protein>
    <recommendedName>
        <fullName evidence="4">RRM domain-containing protein</fullName>
    </recommendedName>
</protein>
<organism evidence="5 6">
    <name type="scientific">Nannochloropsis salina CCMP1776</name>
    <dbReference type="NCBI Taxonomy" id="1027361"/>
    <lineage>
        <taxon>Eukaryota</taxon>
        <taxon>Sar</taxon>
        <taxon>Stramenopiles</taxon>
        <taxon>Ochrophyta</taxon>
        <taxon>Eustigmatophyceae</taxon>
        <taxon>Eustigmatales</taxon>
        <taxon>Monodopsidaceae</taxon>
        <taxon>Microchloropsis</taxon>
        <taxon>Microchloropsis salina</taxon>
    </lineage>
</organism>
<keyword evidence="1 2" id="KW-0694">RNA-binding</keyword>
<sequence length="629" mass="67007">MEEGTIVEEPPPPAAVKEEGEDDAVAADEGGFNVQGKDVGMLDHGKSVQDKRTETSGEAARASMEEEGEVLDEGEEEEPSGPASEQQKPDTGPQDAAEGLEGGEGAPLKGSSDKASSVPVRQEVEEGIEVFVGGLHQGVREAELRQVFGKCGEVLGVRLMKDRRSKQMKGYAFVRYRSPEEARKAAEELTGCEVHGRALEVRSCEENKRLKVSNLDRRWTPEKFRDLMESALAAYSGIVLVELQEKSEVEEKGGKGKGEKEGEEEEVEEGELEVEEGEVSESPKGGPEEKSTEGEGGAGEREASADDGQGATEGYKGNAGYGYIHFDSNPPARTAMKGLEGKVVLKEEGRVLKVEWARGEEAVEKRKAGGKKGAGPGQGEGKEASVNSKTTIHVSRLPLDVRKEELRERFGQYGKVTRVWISFEEIPVRGGGKRANDYAFVSFESEEMAARAIEGEAGAPWEIRGKTVEVKQARARSEGGAGGGKGQARGEGWEREGAREGGKGEGRGVGMGGGWGSEGRAGGQRQGPRSVRRDGRRPSLFLFPRALQARPDAPPASLRPTRASSPSSTHASPSPHDDDASTTTPVAALPSPSPHAVLETGGHAEWAPDLPGPAGVFAGGRGGREGVWW</sequence>
<dbReference type="SMART" id="SM00360">
    <property type="entry name" value="RRM"/>
    <property type="match status" value="3"/>
</dbReference>
<feature type="compositionally biased region" description="Basic and acidic residues" evidence="3">
    <location>
        <begin position="286"/>
        <end position="304"/>
    </location>
</feature>
<evidence type="ECO:0000256" key="3">
    <source>
        <dbReference type="SAM" id="MobiDB-lite"/>
    </source>
</evidence>
<feature type="region of interest" description="Disordered" evidence="3">
    <location>
        <begin position="362"/>
        <end position="389"/>
    </location>
</feature>
<dbReference type="OrthoDB" id="439808at2759"/>
<feature type="compositionally biased region" description="Basic and acidic residues" evidence="3">
    <location>
        <begin position="491"/>
        <end position="506"/>
    </location>
</feature>
<dbReference type="EMBL" id="SDOX01000019">
    <property type="protein sequence ID" value="TFJ84456.1"/>
    <property type="molecule type" value="Genomic_DNA"/>
</dbReference>
<feature type="compositionally biased region" description="Gly residues" evidence="3">
    <location>
        <begin position="479"/>
        <end position="489"/>
    </location>
</feature>
<feature type="compositionally biased region" description="Basic and acidic residues" evidence="3">
    <location>
        <begin position="40"/>
        <end position="55"/>
    </location>
</feature>
<gene>
    <name evidence="5" type="ORF">NSK_004441</name>
</gene>
<feature type="region of interest" description="Disordered" evidence="3">
    <location>
        <begin position="1"/>
        <end position="121"/>
    </location>
</feature>
<feature type="region of interest" description="Disordered" evidence="3">
    <location>
        <begin position="247"/>
        <end position="314"/>
    </location>
</feature>
<evidence type="ECO:0000313" key="6">
    <source>
        <dbReference type="Proteomes" id="UP000355283"/>
    </source>
</evidence>
<accession>A0A4D9CZJ0</accession>
<feature type="domain" description="RRM" evidence="4">
    <location>
        <begin position="128"/>
        <end position="206"/>
    </location>
</feature>
<comment type="caution">
    <text evidence="5">The sequence shown here is derived from an EMBL/GenBank/DDBJ whole genome shotgun (WGS) entry which is preliminary data.</text>
</comment>
<evidence type="ECO:0000256" key="2">
    <source>
        <dbReference type="PROSITE-ProRule" id="PRU00176"/>
    </source>
</evidence>
<proteinExistence type="predicted"/>
<dbReference type="PROSITE" id="PS50102">
    <property type="entry name" value="RRM"/>
    <property type="match status" value="2"/>
</dbReference>
<dbReference type="Gene3D" id="3.30.70.330">
    <property type="match status" value="3"/>
</dbReference>